<name>A0A150WCD6_BDEBC</name>
<dbReference type="AlphaFoldDB" id="A0A150WCD6"/>
<dbReference type="InterPro" id="IPR050351">
    <property type="entry name" value="BphY/WalK/GraS-like"/>
</dbReference>
<evidence type="ECO:0000313" key="8">
    <source>
        <dbReference type="Proteomes" id="UP000075391"/>
    </source>
</evidence>
<feature type="domain" description="Histidine kinase" evidence="6">
    <location>
        <begin position="137"/>
        <end position="350"/>
    </location>
</feature>
<dbReference type="Proteomes" id="UP000075391">
    <property type="component" value="Unassembled WGS sequence"/>
</dbReference>
<dbReference type="GO" id="GO:0000156">
    <property type="term" value="F:phosphorelay response regulator activity"/>
    <property type="evidence" value="ECO:0007669"/>
    <property type="project" value="TreeGrafter"/>
</dbReference>
<dbReference type="InterPro" id="IPR003594">
    <property type="entry name" value="HATPase_dom"/>
</dbReference>
<dbReference type="Gene3D" id="3.30.565.10">
    <property type="entry name" value="Histidine kinase-like ATPase, C-terminal domain"/>
    <property type="match status" value="1"/>
</dbReference>
<evidence type="ECO:0000256" key="3">
    <source>
        <dbReference type="ARBA" id="ARBA00022553"/>
    </source>
</evidence>
<dbReference type="SUPFAM" id="SSF47384">
    <property type="entry name" value="Homodimeric domain of signal transducing histidine kinase"/>
    <property type="match status" value="1"/>
</dbReference>
<keyword evidence="4" id="KW-0808">Transferase</keyword>
<dbReference type="GO" id="GO:0030295">
    <property type="term" value="F:protein kinase activator activity"/>
    <property type="evidence" value="ECO:0007669"/>
    <property type="project" value="TreeGrafter"/>
</dbReference>
<dbReference type="PROSITE" id="PS50109">
    <property type="entry name" value="HIS_KIN"/>
    <property type="match status" value="1"/>
</dbReference>
<proteinExistence type="predicted"/>
<dbReference type="CDD" id="cd00082">
    <property type="entry name" value="HisKA"/>
    <property type="match status" value="1"/>
</dbReference>
<accession>A0A150WCD6</accession>
<dbReference type="PRINTS" id="PR00344">
    <property type="entry name" value="BCTRLSENSOR"/>
</dbReference>
<dbReference type="Pfam" id="PF02518">
    <property type="entry name" value="HATPase_c"/>
    <property type="match status" value="1"/>
</dbReference>
<dbReference type="SMART" id="SM00388">
    <property type="entry name" value="HisKA"/>
    <property type="match status" value="1"/>
</dbReference>
<dbReference type="GO" id="GO:0007234">
    <property type="term" value="P:osmosensory signaling via phosphorelay pathway"/>
    <property type="evidence" value="ECO:0007669"/>
    <property type="project" value="TreeGrafter"/>
</dbReference>
<dbReference type="InterPro" id="IPR004358">
    <property type="entry name" value="Sig_transdc_His_kin-like_C"/>
</dbReference>
<evidence type="ECO:0000256" key="4">
    <source>
        <dbReference type="ARBA" id="ARBA00022679"/>
    </source>
</evidence>
<dbReference type="Gene3D" id="1.10.287.130">
    <property type="match status" value="1"/>
</dbReference>
<comment type="catalytic activity">
    <reaction evidence="1">
        <text>ATP + protein L-histidine = ADP + protein N-phospho-L-histidine.</text>
        <dbReference type="EC" id="2.7.13.3"/>
    </reaction>
</comment>
<dbReference type="InterPro" id="IPR036890">
    <property type="entry name" value="HATPase_C_sf"/>
</dbReference>
<protein>
    <recommendedName>
        <fullName evidence="2">histidine kinase</fullName>
        <ecNumber evidence="2">2.7.13.3</ecNumber>
    </recommendedName>
</protein>
<gene>
    <name evidence="7" type="ORF">AZI85_11580</name>
</gene>
<evidence type="ECO:0000259" key="6">
    <source>
        <dbReference type="PROSITE" id="PS50109"/>
    </source>
</evidence>
<dbReference type="PANTHER" id="PTHR42878">
    <property type="entry name" value="TWO-COMPONENT HISTIDINE KINASE"/>
    <property type="match status" value="1"/>
</dbReference>
<sequence>MLSKESSVMNNSDALLDAVPPFLDDLLSYINSDSRFTFRHLETDGMSAPYGRAKAALTSFPLPQLLKEFSLLRKAVNEELQKQNELSYEARNKVDEAIDAVISLAVTEFVTTKGQRTEDALTKAETSNRSLEQFAGVAAHDLKSPLATISGYLSLLEEELGQALPGNEYIPIIEGAAERMRKLIDRLLSYARLSGKNIPFEKVDLNDVLKISIQNLHSAILETQTQIESDELPSVYGDFELLVQVFQNIFSNSIKFRGTKPSRIKVTVQSRPEQSSWVFCIKDQGIGFDPKEKDTIFGLYTTLNSGKQLSGSGIGLATCRKVVELHGGQIWADSKPDHGTSIFFSLPVINAEN</sequence>
<dbReference type="SMART" id="SM00387">
    <property type="entry name" value="HATPase_c"/>
    <property type="match status" value="1"/>
</dbReference>
<evidence type="ECO:0000256" key="2">
    <source>
        <dbReference type="ARBA" id="ARBA00012438"/>
    </source>
</evidence>
<evidence type="ECO:0000256" key="1">
    <source>
        <dbReference type="ARBA" id="ARBA00000085"/>
    </source>
</evidence>
<dbReference type="PANTHER" id="PTHR42878:SF15">
    <property type="entry name" value="BACTERIOPHYTOCHROME"/>
    <property type="match status" value="1"/>
</dbReference>
<keyword evidence="5" id="KW-0418">Kinase</keyword>
<dbReference type="Pfam" id="PF00512">
    <property type="entry name" value="HisKA"/>
    <property type="match status" value="1"/>
</dbReference>
<dbReference type="FunFam" id="3.30.565.10:FF:000006">
    <property type="entry name" value="Sensor histidine kinase WalK"/>
    <property type="match status" value="1"/>
</dbReference>
<dbReference type="InterPro" id="IPR036097">
    <property type="entry name" value="HisK_dim/P_sf"/>
</dbReference>
<evidence type="ECO:0000313" key="7">
    <source>
        <dbReference type="EMBL" id="KYG60636.1"/>
    </source>
</evidence>
<organism evidence="7 8">
    <name type="scientific">Bdellovibrio bacteriovorus</name>
    <dbReference type="NCBI Taxonomy" id="959"/>
    <lineage>
        <taxon>Bacteria</taxon>
        <taxon>Pseudomonadati</taxon>
        <taxon>Bdellovibrionota</taxon>
        <taxon>Bdellovibrionia</taxon>
        <taxon>Bdellovibrionales</taxon>
        <taxon>Pseudobdellovibrionaceae</taxon>
        <taxon>Bdellovibrio</taxon>
    </lineage>
</organism>
<dbReference type="EC" id="2.7.13.3" evidence="2"/>
<evidence type="ECO:0000256" key="5">
    <source>
        <dbReference type="ARBA" id="ARBA00022777"/>
    </source>
</evidence>
<keyword evidence="3" id="KW-0597">Phosphoprotein</keyword>
<comment type="caution">
    <text evidence="7">The sequence shown here is derived from an EMBL/GenBank/DDBJ whole genome shotgun (WGS) entry which is preliminary data.</text>
</comment>
<dbReference type="InterPro" id="IPR003661">
    <property type="entry name" value="HisK_dim/P_dom"/>
</dbReference>
<reference evidence="7 8" key="1">
    <citation type="submission" date="2016-03" db="EMBL/GenBank/DDBJ databases">
        <authorList>
            <person name="Ploux O."/>
        </authorList>
    </citation>
    <scope>NUCLEOTIDE SEQUENCE [LARGE SCALE GENOMIC DNA]</scope>
    <source>
        <strain evidence="7 8">BER2</strain>
    </source>
</reference>
<dbReference type="InterPro" id="IPR005467">
    <property type="entry name" value="His_kinase_dom"/>
</dbReference>
<dbReference type="SUPFAM" id="SSF55874">
    <property type="entry name" value="ATPase domain of HSP90 chaperone/DNA topoisomerase II/histidine kinase"/>
    <property type="match status" value="1"/>
</dbReference>
<dbReference type="EMBL" id="LUKF01000019">
    <property type="protein sequence ID" value="KYG60636.1"/>
    <property type="molecule type" value="Genomic_DNA"/>
</dbReference>
<dbReference type="GO" id="GO:0000155">
    <property type="term" value="F:phosphorelay sensor kinase activity"/>
    <property type="evidence" value="ECO:0007669"/>
    <property type="project" value="InterPro"/>
</dbReference>